<evidence type="ECO:0000313" key="1">
    <source>
        <dbReference type="EMBL" id="CAB3363547.1"/>
    </source>
</evidence>
<protein>
    <submittedName>
        <fullName evidence="1">Uncharacterized protein</fullName>
    </submittedName>
</protein>
<name>A0A8S1C8U0_9INSE</name>
<comment type="caution">
    <text evidence="1">The sequence shown here is derived from an EMBL/GenBank/DDBJ whole genome shotgun (WGS) entry which is preliminary data.</text>
</comment>
<keyword evidence="2" id="KW-1185">Reference proteome</keyword>
<sequence>MKLQILVTISIGSSVCAISDLNFTESQPIKLDGAVAFDEKNEMVMHNGVFYARGEFLKDGDDYYAFPCNSNACIRQCSTD</sequence>
<gene>
    <name evidence="1" type="ORF">CLODIP_2_CD02237</name>
</gene>
<organism evidence="1 2">
    <name type="scientific">Cloeon dipterum</name>
    <dbReference type="NCBI Taxonomy" id="197152"/>
    <lineage>
        <taxon>Eukaryota</taxon>
        <taxon>Metazoa</taxon>
        <taxon>Ecdysozoa</taxon>
        <taxon>Arthropoda</taxon>
        <taxon>Hexapoda</taxon>
        <taxon>Insecta</taxon>
        <taxon>Pterygota</taxon>
        <taxon>Palaeoptera</taxon>
        <taxon>Ephemeroptera</taxon>
        <taxon>Pisciforma</taxon>
        <taxon>Baetidae</taxon>
        <taxon>Cloeon</taxon>
    </lineage>
</organism>
<evidence type="ECO:0000313" key="2">
    <source>
        <dbReference type="Proteomes" id="UP000494165"/>
    </source>
</evidence>
<dbReference type="EMBL" id="CADEPI010000012">
    <property type="protein sequence ID" value="CAB3363547.1"/>
    <property type="molecule type" value="Genomic_DNA"/>
</dbReference>
<accession>A0A8S1C8U0</accession>
<proteinExistence type="predicted"/>
<dbReference type="AlphaFoldDB" id="A0A8S1C8U0"/>
<reference evidence="1 2" key="1">
    <citation type="submission" date="2020-04" db="EMBL/GenBank/DDBJ databases">
        <authorList>
            <person name="Alioto T."/>
            <person name="Alioto T."/>
            <person name="Gomez Garrido J."/>
        </authorList>
    </citation>
    <scope>NUCLEOTIDE SEQUENCE [LARGE SCALE GENOMIC DNA]</scope>
</reference>
<dbReference type="Proteomes" id="UP000494165">
    <property type="component" value="Unassembled WGS sequence"/>
</dbReference>